<dbReference type="PANTHER" id="PTHR31120">
    <property type="entry name" value="METALLOPROTEASE TIKI"/>
    <property type="match status" value="1"/>
</dbReference>
<comment type="cofactor">
    <cofactor evidence="2">
        <name>Co(2+)</name>
        <dbReference type="ChEBI" id="CHEBI:48828"/>
    </cofactor>
</comment>
<dbReference type="InterPro" id="IPR002816">
    <property type="entry name" value="TraB/PrgY/GumN_fam"/>
</dbReference>
<evidence type="ECO:0000256" key="5">
    <source>
        <dbReference type="ARBA" id="ARBA00022692"/>
    </source>
</evidence>
<evidence type="ECO:0000256" key="12">
    <source>
        <dbReference type="ARBA" id="ARBA00023180"/>
    </source>
</evidence>
<comment type="subcellular location">
    <subcellularLocation>
        <location evidence="3">Membrane</location>
        <topology evidence="3">Single-pass type I membrane protein</topology>
    </subcellularLocation>
</comment>
<evidence type="ECO:0000313" key="14">
    <source>
        <dbReference type="Proteomes" id="UP001398556"/>
    </source>
</evidence>
<protein>
    <submittedName>
        <fullName evidence="13">TraB/GumN family protein</fullName>
    </submittedName>
</protein>
<reference evidence="13 14" key="1">
    <citation type="submission" date="2024-04" db="EMBL/GenBank/DDBJ databases">
        <title>Flavobacterium sp. DGU99 16S ribosomal RNA gene Genome sequencing and assembly.</title>
        <authorList>
            <person name="Park S."/>
        </authorList>
    </citation>
    <scope>NUCLEOTIDE SEQUENCE [LARGE SCALE GENOMIC DNA]</scope>
    <source>
        <strain evidence="13 14">DGU99</strain>
    </source>
</reference>
<dbReference type="Pfam" id="PF01963">
    <property type="entry name" value="TraB_PrgY_gumN"/>
    <property type="match status" value="1"/>
</dbReference>
<name>A0ABU9HKG1_9FLAO</name>
<evidence type="ECO:0000256" key="2">
    <source>
        <dbReference type="ARBA" id="ARBA00001941"/>
    </source>
</evidence>
<keyword evidence="10" id="KW-0482">Metalloprotease</keyword>
<evidence type="ECO:0000256" key="6">
    <source>
        <dbReference type="ARBA" id="ARBA00022723"/>
    </source>
</evidence>
<keyword evidence="4" id="KW-0645">Protease</keyword>
<keyword evidence="7" id="KW-0732">Signal</keyword>
<evidence type="ECO:0000256" key="10">
    <source>
        <dbReference type="ARBA" id="ARBA00023049"/>
    </source>
</evidence>
<dbReference type="RefSeq" id="WP_341699855.1">
    <property type="nucleotide sequence ID" value="NZ_JBBYHU010000008.1"/>
</dbReference>
<sequence length="284" mass="32702">MEKFLKSVLISSLVLVVNIGFAQVDKNENSLLWKISGNGLQKPSYLFGTIHMMCENDFVIKEKVIKAFDQTEELALELDFDDPLELQNMQKLAVASTPLSRTLTKEEYSKLEAILKNSFSLNIKDYENYNLIGLLSVVLMKELNCPPKMYEFEFLKMGMQRKSIIHGMEKVDDQIKAFANAYDNNEFIEQLELYDSTHFNELVGIYKNEDINKLFSLSTDKKYMNKEVQNFMLDSRNKKWVTEMPEMMQQHSIFFAVGAAHLPGDNGVINLLRQAGYTVTSIKN</sequence>
<gene>
    <name evidence="13" type="ORF">AAEO59_06120</name>
</gene>
<dbReference type="Proteomes" id="UP001398556">
    <property type="component" value="Unassembled WGS sequence"/>
</dbReference>
<evidence type="ECO:0000256" key="3">
    <source>
        <dbReference type="ARBA" id="ARBA00004479"/>
    </source>
</evidence>
<comment type="cofactor">
    <cofactor evidence="1">
        <name>Mn(2+)</name>
        <dbReference type="ChEBI" id="CHEBI:29035"/>
    </cofactor>
</comment>
<dbReference type="InterPro" id="IPR040230">
    <property type="entry name" value="TIKI1/2-like"/>
</dbReference>
<keyword evidence="14" id="KW-1185">Reference proteome</keyword>
<keyword evidence="5" id="KW-0812">Transmembrane</keyword>
<dbReference type="PANTHER" id="PTHR31120:SF6">
    <property type="entry name" value="METALLOPROTEASE TIKI HOMOLOG"/>
    <property type="match status" value="1"/>
</dbReference>
<accession>A0ABU9HKG1</accession>
<keyword evidence="12" id="KW-0325">Glycoprotein</keyword>
<evidence type="ECO:0000256" key="1">
    <source>
        <dbReference type="ARBA" id="ARBA00001936"/>
    </source>
</evidence>
<keyword evidence="9" id="KW-1133">Transmembrane helix</keyword>
<dbReference type="EMBL" id="JBBYHU010000008">
    <property type="protein sequence ID" value="MEL1240616.1"/>
    <property type="molecule type" value="Genomic_DNA"/>
</dbReference>
<evidence type="ECO:0000313" key="13">
    <source>
        <dbReference type="EMBL" id="MEL1240616.1"/>
    </source>
</evidence>
<evidence type="ECO:0000256" key="7">
    <source>
        <dbReference type="ARBA" id="ARBA00022729"/>
    </source>
</evidence>
<evidence type="ECO:0000256" key="9">
    <source>
        <dbReference type="ARBA" id="ARBA00022989"/>
    </source>
</evidence>
<dbReference type="CDD" id="cd14789">
    <property type="entry name" value="Tiki"/>
    <property type="match status" value="1"/>
</dbReference>
<comment type="caution">
    <text evidence="13">The sequence shown here is derived from an EMBL/GenBank/DDBJ whole genome shotgun (WGS) entry which is preliminary data.</text>
</comment>
<keyword evidence="11" id="KW-0472">Membrane</keyword>
<evidence type="ECO:0000256" key="8">
    <source>
        <dbReference type="ARBA" id="ARBA00022801"/>
    </source>
</evidence>
<organism evidence="13 14">
    <name type="scientific">Flavobacterium flavipallidum</name>
    <dbReference type="NCBI Taxonomy" id="3139140"/>
    <lineage>
        <taxon>Bacteria</taxon>
        <taxon>Pseudomonadati</taxon>
        <taxon>Bacteroidota</taxon>
        <taxon>Flavobacteriia</taxon>
        <taxon>Flavobacteriales</taxon>
        <taxon>Flavobacteriaceae</taxon>
        <taxon>Flavobacterium</taxon>
    </lineage>
</organism>
<evidence type="ECO:0000256" key="4">
    <source>
        <dbReference type="ARBA" id="ARBA00022670"/>
    </source>
</evidence>
<keyword evidence="8" id="KW-0378">Hydrolase</keyword>
<proteinExistence type="predicted"/>
<evidence type="ECO:0000256" key="11">
    <source>
        <dbReference type="ARBA" id="ARBA00023136"/>
    </source>
</evidence>
<keyword evidence="6" id="KW-0479">Metal-binding</keyword>